<name>A0A9P3PIJ2_LYOSH</name>
<evidence type="ECO:0000313" key="2">
    <source>
        <dbReference type="Proteomes" id="UP001063166"/>
    </source>
</evidence>
<accession>A0A9P3PIJ2</accession>
<protein>
    <submittedName>
        <fullName evidence="1">Uncharacterized protein</fullName>
    </submittedName>
</protein>
<reference evidence="1" key="1">
    <citation type="submission" date="2022-07" db="EMBL/GenBank/DDBJ databases">
        <title>The genome of Lyophyllum shimeji provides insight into the initial evolution of ectomycorrhizal fungal genome.</title>
        <authorList>
            <person name="Kobayashi Y."/>
            <person name="Shibata T."/>
            <person name="Hirakawa H."/>
            <person name="Shigenobu S."/>
            <person name="Nishiyama T."/>
            <person name="Yamada A."/>
            <person name="Hasebe M."/>
            <person name="Kawaguchi M."/>
        </authorList>
    </citation>
    <scope>NUCLEOTIDE SEQUENCE</scope>
    <source>
        <strain evidence="1">AT787</strain>
    </source>
</reference>
<dbReference type="Proteomes" id="UP001063166">
    <property type="component" value="Unassembled WGS sequence"/>
</dbReference>
<dbReference type="EMBL" id="BRPK01000003">
    <property type="protein sequence ID" value="GLB36078.1"/>
    <property type="molecule type" value="Genomic_DNA"/>
</dbReference>
<gene>
    <name evidence="1" type="ORF">LshimejAT787_0303660</name>
</gene>
<proteinExistence type="predicted"/>
<keyword evidence="2" id="KW-1185">Reference proteome</keyword>
<dbReference type="AlphaFoldDB" id="A0A9P3PIJ2"/>
<sequence>MDRRRIGIPGAASQATEAIAEAQQEHFFIVGWLESKKLLHAGGEVLPALAPPSSGLGLEPRSLPGIPEAIKLTKALDVLRSFGSLTHSSSRELFDSPIPHLEGVEVVVLVRPLQLLVDRRVGQVGPLLPGAARPPIAARLP</sequence>
<organism evidence="1 2">
    <name type="scientific">Lyophyllum shimeji</name>
    <name type="common">Hon-shimeji</name>
    <name type="synonym">Tricholoma shimeji</name>
    <dbReference type="NCBI Taxonomy" id="47721"/>
    <lineage>
        <taxon>Eukaryota</taxon>
        <taxon>Fungi</taxon>
        <taxon>Dikarya</taxon>
        <taxon>Basidiomycota</taxon>
        <taxon>Agaricomycotina</taxon>
        <taxon>Agaricomycetes</taxon>
        <taxon>Agaricomycetidae</taxon>
        <taxon>Agaricales</taxon>
        <taxon>Tricholomatineae</taxon>
        <taxon>Lyophyllaceae</taxon>
        <taxon>Lyophyllum</taxon>
    </lineage>
</organism>
<evidence type="ECO:0000313" key="1">
    <source>
        <dbReference type="EMBL" id="GLB36078.1"/>
    </source>
</evidence>
<comment type="caution">
    <text evidence="1">The sequence shown here is derived from an EMBL/GenBank/DDBJ whole genome shotgun (WGS) entry which is preliminary data.</text>
</comment>